<sequence>VTQQAVAHVAAGLMHYRYTHHLNDSELDVFRAALQCALDTMLPFLAACFARIFAPAGSSVKLDTTGAAAVLRSVLQEP</sequence>
<accession>A0A699YX54</accession>
<comment type="caution">
    <text evidence="1">The sequence shown here is derived from an EMBL/GenBank/DDBJ whole genome shotgun (WGS) entry which is preliminary data.</text>
</comment>
<dbReference type="AlphaFoldDB" id="A0A699YX54"/>
<dbReference type="EMBL" id="BLLF01000105">
    <property type="protein sequence ID" value="GFH07602.1"/>
    <property type="molecule type" value="Genomic_DNA"/>
</dbReference>
<proteinExistence type="predicted"/>
<name>A0A699YX54_HAELA</name>
<gene>
    <name evidence="1" type="ORF">HaLaN_02428</name>
</gene>
<keyword evidence="2" id="KW-1185">Reference proteome</keyword>
<evidence type="ECO:0000313" key="2">
    <source>
        <dbReference type="Proteomes" id="UP000485058"/>
    </source>
</evidence>
<dbReference type="Proteomes" id="UP000485058">
    <property type="component" value="Unassembled WGS sequence"/>
</dbReference>
<reference evidence="1 2" key="1">
    <citation type="submission" date="2020-02" db="EMBL/GenBank/DDBJ databases">
        <title>Draft genome sequence of Haematococcus lacustris strain NIES-144.</title>
        <authorList>
            <person name="Morimoto D."/>
            <person name="Nakagawa S."/>
            <person name="Yoshida T."/>
            <person name="Sawayama S."/>
        </authorList>
    </citation>
    <scope>NUCLEOTIDE SEQUENCE [LARGE SCALE GENOMIC DNA]</scope>
    <source>
        <strain evidence="1 2">NIES-144</strain>
    </source>
</reference>
<feature type="non-terminal residue" evidence="1">
    <location>
        <position position="1"/>
    </location>
</feature>
<organism evidence="1 2">
    <name type="scientific">Haematococcus lacustris</name>
    <name type="common">Green alga</name>
    <name type="synonym">Haematococcus pluvialis</name>
    <dbReference type="NCBI Taxonomy" id="44745"/>
    <lineage>
        <taxon>Eukaryota</taxon>
        <taxon>Viridiplantae</taxon>
        <taxon>Chlorophyta</taxon>
        <taxon>core chlorophytes</taxon>
        <taxon>Chlorophyceae</taxon>
        <taxon>CS clade</taxon>
        <taxon>Chlamydomonadales</taxon>
        <taxon>Haematococcaceae</taxon>
        <taxon>Haematococcus</taxon>
    </lineage>
</organism>
<protein>
    <submittedName>
        <fullName evidence="1">Uncharacterized protein</fullName>
    </submittedName>
</protein>
<evidence type="ECO:0000313" key="1">
    <source>
        <dbReference type="EMBL" id="GFH07602.1"/>
    </source>
</evidence>